<dbReference type="RefSeq" id="XP_066656284.1">
    <property type="nucleotide sequence ID" value="XM_066798132.1"/>
</dbReference>
<protein>
    <recommendedName>
        <fullName evidence="2">F-box domain-containing protein</fullName>
    </recommendedName>
</protein>
<dbReference type="InterPro" id="IPR036047">
    <property type="entry name" value="F-box-like_dom_sf"/>
</dbReference>
<sequence>MLLQLPSELLLDILGFLDPASFYQCLLACKTILSHVRGSKKLLRQQIDNVPGAKGWELAGILSMMSASDLFAIFTDRTRNNLLHAPADLTHFKLPLKSFKFGAFGRCSCFPYPHLYMALVNSKSGAIGIHRMEKGGKSTLKCIVSPHHLHLGRSDEIQFTVLKCAFAEAESTAPDKLAVLYSYRLPGTSTGAFVKQAQQQSKLFTKLVVWRLWDPTGVVADSVDDIYVGDGREPAALGVSPEGNPFVAFSSPERALGLSPWDGWDLPTWEAEQCNVDCLALTFETDPMDPNSIVARTGRDEGLLTPSEIVVKGNRALFSFPLAPTPQWELDDYLRSNTLISNFDSFEGLARVGITRRGFGGLILADRHRCDRKANPLHVNEALQLHFQSHGEYAGAYIIKAVDISDECNPYDERLRYPNVQSKIVAQLDGLDMSASRASSLGLILAISVDGTHIAVASWDGVQVWTINPLAFFMDVKRCIGVENANVAACRRLRKTGTRARGADSDSSMDPTDSDEYTLDPESSESDDMSISTDSTDSTGPRPPSRNSTDTSDSSDDDDDSLSSSSIGDPNECDWLRRCGWDYYSCGGRKQLTDDEHNIFAPFDEIVKIQPVSLPRCGVVHSLKFAEEDVLWGWTDRGPVCWRLGQEISGRKRTKFMSFSNRYVTSCTDFSSTYSNTSSIPH</sequence>
<name>A0ABR1LTV7_9PEZI</name>
<dbReference type="SUPFAM" id="SSF81383">
    <property type="entry name" value="F-box domain"/>
    <property type="match status" value="1"/>
</dbReference>
<feature type="compositionally biased region" description="Low complexity" evidence="1">
    <location>
        <begin position="529"/>
        <end position="539"/>
    </location>
</feature>
<gene>
    <name evidence="3" type="ORF">J3D65DRAFT_602599</name>
</gene>
<dbReference type="Pfam" id="PF12937">
    <property type="entry name" value="F-box-like"/>
    <property type="match status" value="1"/>
</dbReference>
<evidence type="ECO:0000313" key="4">
    <source>
        <dbReference type="Proteomes" id="UP001360953"/>
    </source>
</evidence>
<evidence type="ECO:0000256" key="1">
    <source>
        <dbReference type="SAM" id="MobiDB-lite"/>
    </source>
</evidence>
<feature type="region of interest" description="Disordered" evidence="1">
    <location>
        <begin position="499"/>
        <end position="567"/>
    </location>
</feature>
<dbReference type="InterPro" id="IPR001810">
    <property type="entry name" value="F-box_dom"/>
</dbReference>
<keyword evidence="4" id="KW-1185">Reference proteome</keyword>
<evidence type="ECO:0000259" key="2">
    <source>
        <dbReference type="PROSITE" id="PS50181"/>
    </source>
</evidence>
<feature type="domain" description="F-box" evidence="2">
    <location>
        <begin position="1"/>
        <end position="46"/>
    </location>
</feature>
<dbReference type="GeneID" id="92031038"/>
<dbReference type="PROSITE" id="PS50181">
    <property type="entry name" value="FBOX"/>
    <property type="match status" value="1"/>
</dbReference>
<organism evidence="3 4">
    <name type="scientific">Phyllosticta citribraziliensis</name>
    <dbReference type="NCBI Taxonomy" id="989973"/>
    <lineage>
        <taxon>Eukaryota</taxon>
        <taxon>Fungi</taxon>
        <taxon>Dikarya</taxon>
        <taxon>Ascomycota</taxon>
        <taxon>Pezizomycotina</taxon>
        <taxon>Dothideomycetes</taxon>
        <taxon>Dothideomycetes incertae sedis</taxon>
        <taxon>Botryosphaeriales</taxon>
        <taxon>Phyllostictaceae</taxon>
        <taxon>Phyllosticta</taxon>
    </lineage>
</organism>
<proteinExistence type="predicted"/>
<comment type="caution">
    <text evidence="3">The sequence shown here is derived from an EMBL/GenBank/DDBJ whole genome shotgun (WGS) entry which is preliminary data.</text>
</comment>
<evidence type="ECO:0000313" key="3">
    <source>
        <dbReference type="EMBL" id="KAK7538597.1"/>
    </source>
</evidence>
<feature type="compositionally biased region" description="Acidic residues" evidence="1">
    <location>
        <begin position="512"/>
        <end position="528"/>
    </location>
</feature>
<dbReference type="EMBL" id="JBBPEH010000005">
    <property type="protein sequence ID" value="KAK7538597.1"/>
    <property type="molecule type" value="Genomic_DNA"/>
</dbReference>
<accession>A0ABR1LTV7</accession>
<dbReference type="Proteomes" id="UP001360953">
    <property type="component" value="Unassembled WGS sequence"/>
</dbReference>
<reference evidence="3 4" key="1">
    <citation type="submission" date="2024-04" db="EMBL/GenBank/DDBJ databases">
        <title>Phyllosticta paracitricarpa is synonymous to the EU quarantine fungus P. citricarpa based on phylogenomic analyses.</title>
        <authorList>
            <consortium name="Lawrence Berkeley National Laboratory"/>
            <person name="Van ingen-buijs V.A."/>
            <person name="Van westerhoven A.C."/>
            <person name="Haridas S."/>
            <person name="Skiadas P."/>
            <person name="Martin F."/>
            <person name="Groenewald J.Z."/>
            <person name="Crous P.W."/>
            <person name="Seidl M.F."/>
        </authorList>
    </citation>
    <scope>NUCLEOTIDE SEQUENCE [LARGE SCALE GENOMIC DNA]</scope>
    <source>
        <strain evidence="3 4">CPC 17464</strain>
    </source>
</reference>